<dbReference type="GO" id="GO:0009307">
    <property type="term" value="P:DNA restriction-modification system"/>
    <property type="evidence" value="ECO:0007669"/>
    <property type="project" value="UniProtKB-KW"/>
</dbReference>
<dbReference type="Gene3D" id="3.90.220.20">
    <property type="entry name" value="DNA methylase specificity domains"/>
    <property type="match status" value="1"/>
</dbReference>
<evidence type="ECO:0000313" key="3">
    <source>
        <dbReference type="EMBL" id="DAF47226.1"/>
    </source>
</evidence>
<evidence type="ECO:0008006" key="4">
    <source>
        <dbReference type="Google" id="ProtNLM"/>
    </source>
</evidence>
<evidence type="ECO:0000256" key="1">
    <source>
        <dbReference type="ARBA" id="ARBA00022747"/>
    </source>
</evidence>
<keyword evidence="1" id="KW-0680">Restriction system</keyword>
<accession>A0A8S5S932</accession>
<proteinExistence type="predicted"/>
<name>A0A8S5S932_9CAUD</name>
<protein>
    <recommendedName>
        <fullName evidence="4">Type I restriction modification DNA specificity domain-containing protein</fullName>
    </recommendedName>
</protein>
<organism evidence="3">
    <name type="scientific">Siphoviridae sp. ctb3910</name>
    <dbReference type="NCBI Taxonomy" id="2827897"/>
    <lineage>
        <taxon>Viruses</taxon>
        <taxon>Duplodnaviria</taxon>
        <taxon>Heunggongvirae</taxon>
        <taxon>Uroviricota</taxon>
        <taxon>Caudoviricetes</taxon>
    </lineage>
</organism>
<sequence length="141" mass="16303">MKVLLKNLANVDRVKKGQIYRSGTVYIGVSATKGGDVHYLEEDGEIEDKYAAVEFDGRYNSKYLYYAISSVHEMWLTKYIQNINVSILDLKEMEIDIITDIDKQNEIVNKLNLLDAWAESEKQMISAWKNVKKTALEKMFI</sequence>
<keyword evidence="2" id="KW-0238">DNA-binding</keyword>
<dbReference type="GO" id="GO:0003677">
    <property type="term" value="F:DNA binding"/>
    <property type="evidence" value="ECO:0007669"/>
    <property type="project" value="UniProtKB-KW"/>
</dbReference>
<dbReference type="SUPFAM" id="SSF116734">
    <property type="entry name" value="DNA methylase specificity domain"/>
    <property type="match status" value="1"/>
</dbReference>
<dbReference type="InterPro" id="IPR044946">
    <property type="entry name" value="Restrct_endonuc_typeI_TRD_sf"/>
</dbReference>
<evidence type="ECO:0000256" key="2">
    <source>
        <dbReference type="ARBA" id="ARBA00023125"/>
    </source>
</evidence>
<dbReference type="EMBL" id="BK032552">
    <property type="protein sequence ID" value="DAF47226.1"/>
    <property type="molecule type" value="Genomic_DNA"/>
</dbReference>
<reference evidence="3" key="1">
    <citation type="journal article" date="2021" name="Proc. Natl. Acad. Sci. U.S.A.">
        <title>A Catalog of Tens of Thousands of Viruses from Human Metagenomes Reveals Hidden Associations with Chronic Diseases.</title>
        <authorList>
            <person name="Tisza M.J."/>
            <person name="Buck C.B."/>
        </authorList>
    </citation>
    <scope>NUCLEOTIDE SEQUENCE</scope>
    <source>
        <strain evidence="3">Ctb3910</strain>
    </source>
</reference>